<keyword evidence="2" id="KW-0813">Transport</keyword>
<evidence type="ECO:0000256" key="2">
    <source>
        <dbReference type="ARBA" id="ARBA00022448"/>
    </source>
</evidence>
<evidence type="ECO:0000256" key="4">
    <source>
        <dbReference type="SAM" id="SignalP"/>
    </source>
</evidence>
<dbReference type="PANTHER" id="PTHR30061">
    <property type="entry name" value="MALTOSE-BINDING PERIPLASMIC PROTEIN"/>
    <property type="match status" value="1"/>
</dbReference>
<comment type="similarity">
    <text evidence="1">Belongs to the bacterial solute-binding protein 1 family.</text>
</comment>
<evidence type="ECO:0000256" key="3">
    <source>
        <dbReference type="ARBA" id="ARBA00022729"/>
    </source>
</evidence>
<reference evidence="5 6" key="1">
    <citation type="submission" date="2023-11" db="EMBL/GenBank/DDBJ databases">
        <title>Genome sequence of Microbacterium rhizosphaerae KACC 19337.</title>
        <authorList>
            <person name="Choi H."/>
            <person name="Kim S."/>
            <person name="Kim Y."/>
            <person name="Kwon S.-W."/>
            <person name="Heo J."/>
        </authorList>
    </citation>
    <scope>NUCLEOTIDE SEQUENCE [LARGE SCALE GENOMIC DNA]</scope>
    <source>
        <strain evidence="5 6">KACC 19337</strain>
    </source>
</reference>
<dbReference type="PROSITE" id="PS51257">
    <property type="entry name" value="PROKAR_LIPOPROTEIN"/>
    <property type="match status" value="1"/>
</dbReference>
<dbReference type="Pfam" id="PF01547">
    <property type="entry name" value="SBP_bac_1"/>
    <property type="match status" value="1"/>
</dbReference>
<dbReference type="Gene3D" id="3.40.190.10">
    <property type="entry name" value="Periplasmic binding protein-like II"/>
    <property type="match status" value="2"/>
</dbReference>
<organism evidence="5 6">
    <name type="scientific">Microbacterium rhizosphaerae</name>
    <dbReference type="NCBI Taxonomy" id="1678237"/>
    <lineage>
        <taxon>Bacteria</taxon>
        <taxon>Bacillati</taxon>
        <taxon>Actinomycetota</taxon>
        <taxon>Actinomycetes</taxon>
        <taxon>Micrococcales</taxon>
        <taxon>Microbacteriaceae</taxon>
        <taxon>Microbacterium</taxon>
    </lineage>
</organism>
<dbReference type="EMBL" id="CP139368">
    <property type="protein sequence ID" value="WPR89381.1"/>
    <property type="molecule type" value="Genomic_DNA"/>
</dbReference>
<dbReference type="PANTHER" id="PTHR30061:SF50">
    <property type="entry name" value="MALTOSE_MALTODEXTRIN-BINDING PERIPLASMIC PROTEIN"/>
    <property type="match status" value="1"/>
</dbReference>
<keyword evidence="3 4" id="KW-0732">Signal</keyword>
<protein>
    <submittedName>
        <fullName evidence="5">ABC transporter substrate-binding protein</fullName>
    </submittedName>
</protein>
<name>A0ABZ0SJ27_9MICO</name>
<feature type="chain" id="PRO_5046881664" evidence="4">
    <location>
        <begin position="21"/>
        <end position="416"/>
    </location>
</feature>
<dbReference type="Proteomes" id="UP001323798">
    <property type="component" value="Chromosome"/>
</dbReference>
<dbReference type="CDD" id="cd14750">
    <property type="entry name" value="PBP2_TMBP"/>
    <property type="match status" value="1"/>
</dbReference>
<sequence>MKKATLVFATALAVGGLALSGCSGSGGGSSSGAANSSRGPITYVQGKDNNNVVQPVIDMWNQKHPSEKVTLKEQSTDANQQHDDLVQNFQAKNSNYDVVSVDVVWTAEFAAKGWLQPLEGALKIDTSNLLPATVKSATYIGKLYAAPVSSDGGLLYYRKDIISTPPTTWDEMMADCAKAKAAGINCYAGQFKQYEGLTVNVAESINGAGGEIVKSDGKTPNLETDAAKKGMQQLVDAFKNGNIPQENLTFMEEPSRQAFEAGKYLFMRNWPYAYSLATTDATSVVKDKFAIAPLVTASSLGGHNAAISAYSKHQATAHDFLQFLESQEIQKIFVQKASLAPVITALYDDQDLIKTNPYLPVLKQSILKAVPRPVTPFYPAVTQAIQVNAFQVLSGAADVNSGLKNMQDAIKSAANG</sequence>
<dbReference type="SUPFAM" id="SSF53850">
    <property type="entry name" value="Periplasmic binding protein-like II"/>
    <property type="match status" value="1"/>
</dbReference>
<evidence type="ECO:0000256" key="1">
    <source>
        <dbReference type="ARBA" id="ARBA00008520"/>
    </source>
</evidence>
<dbReference type="RefSeq" id="WP_320942097.1">
    <property type="nucleotide sequence ID" value="NZ_BAABEU010000001.1"/>
</dbReference>
<accession>A0ABZ0SJ27</accession>
<evidence type="ECO:0000313" key="5">
    <source>
        <dbReference type="EMBL" id="WPR89381.1"/>
    </source>
</evidence>
<keyword evidence="6" id="KW-1185">Reference proteome</keyword>
<evidence type="ECO:0000313" key="6">
    <source>
        <dbReference type="Proteomes" id="UP001323798"/>
    </source>
</evidence>
<gene>
    <name evidence="5" type="ORF">SM116_16720</name>
</gene>
<proteinExistence type="inferred from homology"/>
<dbReference type="InterPro" id="IPR006059">
    <property type="entry name" value="SBP"/>
</dbReference>
<feature type="signal peptide" evidence="4">
    <location>
        <begin position="1"/>
        <end position="20"/>
    </location>
</feature>